<proteinExistence type="predicted"/>
<comment type="caution">
    <text evidence="2">The sequence shown here is derived from an EMBL/GenBank/DDBJ whole genome shotgun (WGS) entry which is preliminary data.</text>
</comment>
<gene>
    <name evidence="2" type="ORF">BST47_29935</name>
</gene>
<dbReference type="RefSeq" id="WP_083129366.1">
    <property type="nucleotide sequence ID" value="NZ_MVIM01000040.1"/>
</dbReference>
<dbReference type="STRING" id="75922.BST47_29935"/>
<dbReference type="InterPro" id="IPR012349">
    <property type="entry name" value="Split_barrel_FMN-bd"/>
</dbReference>
<protein>
    <submittedName>
        <fullName evidence="2">Pyridoxamine 5'-phosphate oxidase</fullName>
    </submittedName>
</protein>
<sequence length="172" mass="18944">MTEPDRAFGVVERTIRRRTFGTLSTLTRRGSPHATGVVYAVSPPSQPLMLYVTTRTTTVKVANIRTEPGVAFVIPVPHRGIPLFPPAAVQFQADATIVGADDTAALHAFEASWFHRRILGTEQHIVTEGANMCFIAIRPRRTLYTYGIGMSALDILRHPRQAISRIDLPAGR</sequence>
<keyword evidence="3" id="KW-1185">Reference proteome</keyword>
<dbReference type="Gene3D" id="2.30.110.10">
    <property type="entry name" value="Electron Transport, Fmn-binding Protein, Chain A"/>
    <property type="match status" value="1"/>
</dbReference>
<organism evidence="2 3">
    <name type="scientific">Mycolicibacterium tusciae</name>
    <dbReference type="NCBI Taxonomy" id="75922"/>
    <lineage>
        <taxon>Bacteria</taxon>
        <taxon>Bacillati</taxon>
        <taxon>Actinomycetota</taxon>
        <taxon>Actinomycetes</taxon>
        <taxon>Mycobacteriales</taxon>
        <taxon>Mycobacteriaceae</taxon>
        <taxon>Mycolicibacterium</taxon>
    </lineage>
</organism>
<reference evidence="2 3" key="1">
    <citation type="submission" date="2017-02" db="EMBL/GenBank/DDBJ databases">
        <title>The new phylogeny of genus Mycobacterium.</title>
        <authorList>
            <person name="Tortoli E."/>
            <person name="Trovato A."/>
            <person name="Cirillo D.M."/>
        </authorList>
    </citation>
    <scope>NUCLEOTIDE SEQUENCE [LARGE SCALE GENOMIC DNA]</scope>
    <source>
        <strain evidence="2 3">DSM 44338</strain>
    </source>
</reference>
<dbReference type="Proteomes" id="UP000192411">
    <property type="component" value="Unassembled WGS sequence"/>
</dbReference>
<dbReference type="OrthoDB" id="3697359at2"/>
<evidence type="ECO:0000313" key="2">
    <source>
        <dbReference type="EMBL" id="ORB60597.1"/>
    </source>
</evidence>
<evidence type="ECO:0000259" key="1">
    <source>
        <dbReference type="Pfam" id="PF01243"/>
    </source>
</evidence>
<evidence type="ECO:0000313" key="3">
    <source>
        <dbReference type="Proteomes" id="UP000192411"/>
    </source>
</evidence>
<accession>A0A1X0JEC8</accession>
<dbReference type="Pfam" id="PF01243">
    <property type="entry name" value="PNPOx_N"/>
    <property type="match status" value="1"/>
</dbReference>
<dbReference type="AlphaFoldDB" id="A0A1X0JEC8"/>
<dbReference type="SUPFAM" id="SSF50475">
    <property type="entry name" value="FMN-binding split barrel"/>
    <property type="match status" value="1"/>
</dbReference>
<dbReference type="InterPro" id="IPR011576">
    <property type="entry name" value="Pyridox_Oxase_N"/>
</dbReference>
<dbReference type="EMBL" id="MVIM01000040">
    <property type="protein sequence ID" value="ORB60597.1"/>
    <property type="molecule type" value="Genomic_DNA"/>
</dbReference>
<feature type="domain" description="Pyridoxamine 5'-phosphate oxidase N-terminal" evidence="1">
    <location>
        <begin position="12"/>
        <end position="143"/>
    </location>
</feature>
<name>A0A1X0JEC8_9MYCO</name>